<evidence type="ECO:0000256" key="4">
    <source>
        <dbReference type="ARBA" id="ARBA00022840"/>
    </source>
</evidence>
<protein>
    <recommendedName>
        <fullName evidence="7">Spermidine/putrescine import ATP-binding protein PotA</fullName>
        <ecNumber evidence="7">7.6.2.11</ecNumber>
    </recommendedName>
</protein>
<dbReference type="GO" id="GO:0015417">
    <property type="term" value="F:ABC-type polyamine transporter activity"/>
    <property type="evidence" value="ECO:0007669"/>
    <property type="project" value="UniProtKB-EC"/>
</dbReference>
<dbReference type="PANTHER" id="PTHR42781">
    <property type="entry name" value="SPERMIDINE/PUTRESCINE IMPORT ATP-BINDING PROTEIN POTA"/>
    <property type="match status" value="1"/>
</dbReference>
<dbReference type="OrthoDB" id="9802264at2"/>
<comment type="similarity">
    <text evidence="7">Belongs to the ABC transporter superfamily. Spermidine/putrescine importer (TC 3.A.1.11.1) family.</text>
</comment>
<name>A0A2V3DVS1_9MICC</name>
<dbReference type="InterPro" id="IPR013611">
    <property type="entry name" value="Transp-assoc_OB_typ2"/>
</dbReference>
<comment type="subunit">
    <text evidence="7">The complex is composed of two ATP-binding proteins (PotA), two transmembrane proteins (PotB and PotC) and a solute-binding protein (PotD).</text>
</comment>
<dbReference type="InterPro" id="IPR050093">
    <property type="entry name" value="ABC_SmlMolc_Importer"/>
</dbReference>
<evidence type="ECO:0000256" key="1">
    <source>
        <dbReference type="ARBA" id="ARBA00022448"/>
    </source>
</evidence>
<evidence type="ECO:0000256" key="7">
    <source>
        <dbReference type="RuleBase" id="RU364083"/>
    </source>
</evidence>
<sequence length="364" mass="39707">MTKSQETQYESSGAPIRISGISKTYKELTVLDSVDLDIRGGEFLTLLGASGSGKSTLLNILAGFVKPSGGTIEVDGVDVSRLPPHKRGLGMVFQHYALFPHMSVAENVAYPLKRLGVPKAEIIRRVGEALDMVDLGRMANRKPTEISGGQQQRVALARAIVFRPRVLLMDEPLGALDKMLREQLQLEIRKLHKDIGITFVFVTHDQDEALTMSDRIALLKDGQIVQLGTPEELYNAPSCRYAAEFVGVSNIFQGSIKNSAFIDGQHAREFKLPLGHAKEGTGLMIRPEHMRVSPAGQITNTIHDQIGATVEDCIYLGSSRTVQARTDAGALLIARTEVPRSPDGIHAGAQIQMHWEAADARVLA</sequence>
<dbReference type="AlphaFoldDB" id="A0A2V3DVS1"/>
<accession>A0A2V3DVS1</accession>
<evidence type="ECO:0000313" key="8">
    <source>
        <dbReference type="EMBL" id="PXA69233.1"/>
    </source>
</evidence>
<dbReference type="EC" id="7.6.2.11" evidence="7"/>
<proteinExistence type="inferred from homology"/>
<dbReference type="Proteomes" id="UP000246303">
    <property type="component" value="Unassembled WGS sequence"/>
</dbReference>
<comment type="function">
    <text evidence="7">Part of the ABC transporter complex PotABCD involved in spermidine/putrescine import. Responsible for energy coupling to the transport system.</text>
</comment>
<keyword evidence="4 7" id="KW-0067">ATP-binding</keyword>
<dbReference type="SMART" id="SM00382">
    <property type="entry name" value="AAA"/>
    <property type="match status" value="1"/>
</dbReference>
<dbReference type="InterPro" id="IPR003439">
    <property type="entry name" value="ABC_transporter-like_ATP-bd"/>
</dbReference>
<dbReference type="InterPro" id="IPR008995">
    <property type="entry name" value="Mo/tungstate-bd_C_term_dom"/>
</dbReference>
<evidence type="ECO:0000256" key="2">
    <source>
        <dbReference type="ARBA" id="ARBA00022475"/>
    </source>
</evidence>
<dbReference type="PROSITE" id="PS00211">
    <property type="entry name" value="ABC_TRANSPORTER_1"/>
    <property type="match status" value="1"/>
</dbReference>
<dbReference type="SUPFAM" id="SSF50331">
    <property type="entry name" value="MOP-like"/>
    <property type="match status" value="1"/>
</dbReference>
<dbReference type="RefSeq" id="WP_110104520.1">
    <property type="nucleotide sequence ID" value="NZ_JACBZZ010000001.1"/>
</dbReference>
<reference evidence="8 9" key="1">
    <citation type="submission" date="2018-05" db="EMBL/GenBank/DDBJ databases">
        <title>Genetic diversity of glacier-inhabiting Cryobacterium bacteria in China and description of Cryobacterium mengkeensis sp. nov. and Arthrobacter glacialis sp. nov.</title>
        <authorList>
            <person name="Liu Q."/>
            <person name="Xin Y.-H."/>
        </authorList>
    </citation>
    <scope>NUCLEOTIDE SEQUENCE [LARGE SCALE GENOMIC DNA]</scope>
    <source>
        <strain evidence="8 9">GP3</strain>
    </source>
</reference>
<evidence type="ECO:0000256" key="6">
    <source>
        <dbReference type="ARBA" id="ARBA00023136"/>
    </source>
</evidence>
<dbReference type="NCBIfam" id="TIGR01187">
    <property type="entry name" value="potA"/>
    <property type="match status" value="1"/>
</dbReference>
<keyword evidence="6 7" id="KW-0472">Membrane</keyword>
<dbReference type="Gene3D" id="3.40.50.300">
    <property type="entry name" value="P-loop containing nucleotide triphosphate hydrolases"/>
    <property type="match status" value="1"/>
</dbReference>
<dbReference type="InterPro" id="IPR003593">
    <property type="entry name" value="AAA+_ATPase"/>
</dbReference>
<dbReference type="InterPro" id="IPR027417">
    <property type="entry name" value="P-loop_NTPase"/>
</dbReference>
<keyword evidence="9" id="KW-1185">Reference proteome</keyword>
<dbReference type="Pfam" id="PF08402">
    <property type="entry name" value="TOBE_2"/>
    <property type="match status" value="1"/>
</dbReference>
<comment type="caution">
    <text evidence="8">The sequence shown here is derived from an EMBL/GenBank/DDBJ whole genome shotgun (WGS) entry which is preliminary data.</text>
</comment>
<dbReference type="GO" id="GO:0016887">
    <property type="term" value="F:ATP hydrolysis activity"/>
    <property type="evidence" value="ECO:0007669"/>
    <property type="project" value="InterPro"/>
</dbReference>
<dbReference type="PROSITE" id="PS50893">
    <property type="entry name" value="ABC_TRANSPORTER_2"/>
    <property type="match status" value="1"/>
</dbReference>
<dbReference type="GO" id="GO:0043190">
    <property type="term" value="C:ATP-binding cassette (ABC) transporter complex"/>
    <property type="evidence" value="ECO:0007669"/>
    <property type="project" value="InterPro"/>
</dbReference>
<dbReference type="EMBL" id="QHLZ01000001">
    <property type="protein sequence ID" value="PXA69233.1"/>
    <property type="molecule type" value="Genomic_DNA"/>
</dbReference>
<dbReference type="PANTHER" id="PTHR42781:SF4">
    <property type="entry name" value="SPERMIDINE_PUTRESCINE IMPORT ATP-BINDING PROTEIN POTA"/>
    <property type="match status" value="1"/>
</dbReference>
<dbReference type="Pfam" id="PF00005">
    <property type="entry name" value="ABC_tran"/>
    <property type="match status" value="1"/>
</dbReference>
<keyword evidence="3 7" id="KW-0547">Nucleotide-binding</keyword>
<keyword evidence="2 7" id="KW-1003">Cell membrane</keyword>
<dbReference type="InterPro" id="IPR005893">
    <property type="entry name" value="PotA-like"/>
</dbReference>
<keyword evidence="1 7" id="KW-0813">Transport</keyword>
<dbReference type="FunFam" id="3.40.50.300:FF:000133">
    <property type="entry name" value="Spermidine/putrescine import ATP-binding protein PotA"/>
    <property type="match status" value="1"/>
</dbReference>
<gene>
    <name evidence="7" type="primary">potA</name>
    <name evidence="8" type="ORF">CVS29_01295</name>
</gene>
<organism evidence="8 9">
    <name type="scientific">Arthrobacter psychrochitiniphilus</name>
    <dbReference type="NCBI Taxonomy" id="291045"/>
    <lineage>
        <taxon>Bacteria</taxon>
        <taxon>Bacillati</taxon>
        <taxon>Actinomycetota</taxon>
        <taxon>Actinomycetes</taxon>
        <taxon>Micrococcales</taxon>
        <taxon>Micrococcaceae</taxon>
        <taxon>Arthrobacter</taxon>
    </lineage>
</organism>
<evidence type="ECO:0000256" key="3">
    <source>
        <dbReference type="ARBA" id="ARBA00022741"/>
    </source>
</evidence>
<evidence type="ECO:0000256" key="5">
    <source>
        <dbReference type="ARBA" id="ARBA00022967"/>
    </source>
</evidence>
<keyword evidence="5 7" id="KW-1278">Translocase</keyword>
<dbReference type="SUPFAM" id="SSF52540">
    <property type="entry name" value="P-loop containing nucleoside triphosphate hydrolases"/>
    <property type="match status" value="1"/>
</dbReference>
<comment type="catalytic activity">
    <reaction evidence="7">
        <text>ATP + H2O + polyamine-[polyamine-binding protein]Side 1 = ADP + phosphate + polyamineSide 2 + [polyamine-binding protein]Side 1.</text>
        <dbReference type="EC" id="7.6.2.11"/>
    </reaction>
</comment>
<dbReference type="InterPro" id="IPR017871">
    <property type="entry name" value="ABC_transporter-like_CS"/>
</dbReference>
<dbReference type="GO" id="GO:0005524">
    <property type="term" value="F:ATP binding"/>
    <property type="evidence" value="ECO:0007669"/>
    <property type="project" value="UniProtKB-KW"/>
</dbReference>
<evidence type="ECO:0000313" key="9">
    <source>
        <dbReference type="Proteomes" id="UP000246303"/>
    </source>
</evidence>